<keyword evidence="2" id="KW-0732">Signal</keyword>
<dbReference type="AlphaFoldDB" id="A0AAU9FTZ2"/>
<evidence type="ECO:0000256" key="1">
    <source>
        <dbReference type="SAM" id="MobiDB-lite"/>
    </source>
</evidence>
<evidence type="ECO:0000313" key="4">
    <source>
        <dbReference type="Proteomes" id="UP001500889"/>
    </source>
</evidence>
<name>A0AAU9FTZ2_DROMD</name>
<sequence length="315" mass="34871">MTSRWLFLCLLLYVGAQETLSASTVMDNLGDGLKMAGQMFGINTAADVANLVAQAFSRGKPSGLMNILQHGFQPPDYQQEDQSEQQSDPENAQEEPPKEEDNTSRPPPFMANFDSGQLLTNMLRMVGFDARKLGALALNALIMIAQAIGSTLMQATRGGGNVGNVGAAFEGPEALYEPNDHQPRGLSLGSPIDWFLQRPGAHSKRLLGRIMDKDLPEHILDMIESKEDRELGHEAGCLKMLMCKSKPIIWGMQNSLQKRLAGEPELPEEQENQSYFNKGIFFKYLPSLKDFKEHSAGCETRFNDACPRNATTNEY</sequence>
<evidence type="ECO:0000256" key="2">
    <source>
        <dbReference type="SAM" id="SignalP"/>
    </source>
</evidence>
<accession>A0AAU9FTZ2</accession>
<protein>
    <submittedName>
        <fullName evidence="3">Uncharacterized protein</fullName>
    </submittedName>
</protein>
<feature type="signal peptide" evidence="2">
    <location>
        <begin position="1"/>
        <end position="21"/>
    </location>
</feature>
<proteinExistence type="predicted"/>
<keyword evidence="4" id="KW-1185">Reference proteome</keyword>
<feature type="region of interest" description="Disordered" evidence="1">
    <location>
        <begin position="67"/>
        <end position="113"/>
    </location>
</feature>
<evidence type="ECO:0000313" key="3">
    <source>
        <dbReference type="EMBL" id="BFF99087.1"/>
    </source>
</evidence>
<gene>
    <name evidence="3" type="ORF">DMAD_07075</name>
</gene>
<dbReference type="Proteomes" id="UP001500889">
    <property type="component" value="Chromosome J"/>
</dbReference>
<dbReference type="EMBL" id="AP029265">
    <property type="protein sequence ID" value="BFF99087.1"/>
    <property type="molecule type" value="Genomic_DNA"/>
</dbReference>
<reference evidence="3 4" key="1">
    <citation type="submission" date="2024-02" db="EMBL/GenBank/DDBJ databases">
        <title>A chromosome-level genome assembly of Drosophila madeirensis, a fruit fly species endemic to Madeira island.</title>
        <authorList>
            <person name="Tomihara K."/>
            <person name="Llopart A."/>
            <person name="Yamamoto D."/>
        </authorList>
    </citation>
    <scope>NUCLEOTIDE SEQUENCE [LARGE SCALE GENOMIC DNA]</scope>
    <source>
        <strain evidence="3 4">RF1</strain>
    </source>
</reference>
<feature type="chain" id="PRO_5043482357" evidence="2">
    <location>
        <begin position="22"/>
        <end position="315"/>
    </location>
</feature>
<organism evidence="3 4">
    <name type="scientific">Drosophila madeirensis</name>
    <name type="common">Fruit fly</name>
    <dbReference type="NCBI Taxonomy" id="30013"/>
    <lineage>
        <taxon>Eukaryota</taxon>
        <taxon>Metazoa</taxon>
        <taxon>Ecdysozoa</taxon>
        <taxon>Arthropoda</taxon>
        <taxon>Hexapoda</taxon>
        <taxon>Insecta</taxon>
        <taxon>Pterygota</taxon>
        <taxon>Neoptera</taxon>
        <taxon>Endopterygota</taxon>
        <taxon>Diptera</taxon>
        <taxon>Brachycera</taxon>
        <taxon>Muscomorpha</taxon>
        <taxon>Ephydroidea</taxon>
        <taxon>Drosophilidae</taxon>
        <taxon>Drosophila</taxon>
        <taxon>Sophophora</taxon>
    </lineage>
</organism>